<sequence>MRVFVTGATGFIGAAVVRELVGAGHHVVGLARSDKSAEALTAAGVEVHRGNLHDLDSLKAGAEASEGVIHTAFNTDFNNFDETTNFVDTAEADRRAIETLGEALAGTNRPLVVTSGTALLRPGRLAMEEDPMDSQSFAALRIPSEETALSFAQRGVRVSVVRPPLSVHGQGDHGFIPALIHLAKTKGVSAYLGDGSNRWSAVHLLDLAHLFRLALEKAPAGARLHGVGEEAISFKDIANIIGQRLEVPVKGISPEKAEEHFGFLAAMVKMDNPASSTRTQEQLGWSPVQPGLIADIDQNYFTNA</sequence>
<evidence type="ECO:0000313" key="3">
    <source>
        <dbReference type="Proteomes" id="UP000187172"/>
    </source>
</evidence>
<dbReference type="EMBL" id="MRTP01000001">
    <property type="protein sequence ID" value="OMF58001.1"/>
    <property type="molecule type" value="Genomic_DNA"/>
</dbReference>
<dbReference type="SUPFAM" id="SSF51735">
    <property type="entry name" value="NAD(P)-binding Rossmann-fold domains"/>
    <property type="match status" value="1"/>
</dbReference>
<dbReference type="GO" id="GO:0004029">
    <property type="term" value="F:aldehyde dehydrogenase (NAD+) activity"/>
    <property type="evidence" value="ECO:0007669"/>
    <property type="project" value="TreeGrafter"/>
</dbReference>
<reference evidence="2 3" key="1">
    <citation type="submission" date="2016-11" db="EMBL/GenBank/DDBJ databases">
        <title>Paenibacillus species isolates.</title>
        <authorList>
            <person name="Beno S.M."/>
        </authorList>
    </citation>
    <scope>NUCLEOTIDE SEQUENCE [LARGE SCALE GENOMIC DNA]</scope>
    <source>
        <strain evidence="2 3">FSL R5-0378</strain>
    </source>
</reference>
<proteinExistence type="predicted"/>
<dbReference type="PANTHER" id="PTHR48079:SF9">
    <property type="entry name" value="PUTATIVE-RELATED"/>
    <property type="match status" value="1"/>
</dbReference>
<dbReference type="InterPro" id="IPR001509">
    <property type="entry name" value="Epimerase_deHydtase"/>
</dbReference>
<gene>
    <name evidence="2" type="ORF">BK138_05360</name>
</gene>
<accession>A0A1R1F1V5</accession>
<keyword evidence="3" id="KW-1185">Reference proteome</keyword>
<dbReference type="RefSeq" id="WP_076166967.1">
    <property type="nucleotide sequence ID" value="NZ_MRTP01000001.1"/>
</dbReference>
<dbReference type="Gene3D" id="3.40.50.720">
    <property type="entry name" value="NAD(P)-binding Rossmann-like Domain"/>
    <property type="match status" value="1"/>
</dbReference>
<evidence type="ECO:0000313" key="2">
    <source>
        <dbReference type="EMBL" id="OMF58001.1"/>
    </source>
</evidence>
<protein>
    <submittedName>
        <fullName evidence="2">3-beta hydroxysteroid dehydrogenase</fullName>
    </submittedName>
</protein>
<dbReference type="CDD" id="cd05262">
    <property type="entry name" value="SDR_a7"/>
    <property type="match status" value="1"/>
</dbReference>
<dbReference type="STRING" id="297318.BK138_05360"/>
<dbReference type="Pfam" id="PF01370">
    <property type="entry name" value="Epimerase"/>
    <property type="match status" value="1"/>
</dbReference>
<dbReference type="AlphaFoldDB" id="A0A1R1F1V5"/>
<dbReference type="InterPro" id="IPR051783">
    <property type="entry name" value="NAD(P)-dependent_oxidoreduct"/>
</dbReference>
<name>A0A1R1F1V5_9BACL</name>
<dbReference type="PANTHER" id="PTHR48079">
    <property type="entry name" value="PROTEIN YEEZ"/>
    <property type="match status" value="1"/>
</dbReference>
<feature type="domain" description="NAD-dependent epimerase/dehydratase" evidence="1">
    <location>
        <begin position="3"/>
        <end position="219"/>
    </location>
</feature>
<dbReference type="GO" id="GO:0005737">
    <property type="term" value="C:cytoplasm"/>
    <property type="evidence" value="ECO:0007669"/>
    <property type="project" value="TreeGrafter"/>
</dbReference>
<organism evidence="2 3">
    <name type="scientific">Paenibacillus rhizosphaerae</name>
    <dbReference type="NCBI Taxonomy" id="297318"/>
    <lineage>
        <taxon>Bacteria</taxon>
        <taxon>Bacillati</taxon>
        <taxon>Bacillota</taxon>
        <taxon>Bacilli</taxon>
        <taxon>Bacillales</taxon>
        <taxon>Paenibacillaceae</taxon>
        <taxon>Paenibacillus</taxon>
    </lineage>
</organism>
<evidence type="ECO:0000259" key="1">
    <source>
        <dbReference type="Pfam" id="PF01370"/>
    </source>
</evidence>
<comment type="caution">
    <text evidence="2">The sequence shown here is derived from an EMBL/GenBank/DDBJ whole genome shotgun (WGS) entry which is preliminary data.</text>
</comment>
<dbReference type="InterPro" id="IPR036291">
    <property type="entry name" value="NAD(P)-bd_dom_sf"/>
</dbReference>
<dbReference type="Proteomes" id="UP000187172">
    <property type="component" value="Unassembled WGS sequence"/>
</dbReference>